<reference evidence="2" key="1">
    <citation type="submission" date="2020-03" db="EMBL/GenBank/DDBJ databases">
        <title>A high-quality chromosome-level genome assembly of a woody plant with both climbing and erect habits, Rhamnella rubrinervis.</title>
        <authorList>
            <person name="Lu Z."/>
            <person name="Yang Y."/>
            <person name="Zhu X."/>
            <person name="Sun Y."/>
        </authorList>
    </citation>
    <scope>NUCLEOTIDE SEQUENCE</scope>
    <source>
        <strain evidence="2">BYM</strain>
        <tissue evidence="2">Leaf</tissue>
    </source>
</reference>
<keyword evidence="3" id="KW-1185">Reference proteome</keyword>
<dbReference type="AlphaFoldDB" id="A0A8K0MNK6"/>
<name>A0A8K0MNK6_9ROSA</name>
<feature type="compositionally biased region" description="Basic and acidic residues" evidence="1">
    <location>
        <begin position="64"/>
        <end position="76"/>
    </location>
</feature>
<proteinExistence type="predicted"/>
<comment type="caution">
    <text evidence="2">The sequence shown here is derived from an EMBL/GenBank/DDBJ whole genome shotgun (WGS) entry which is preliminary data.</text>
</comment>
<accession>A0A8K0MNK6</accession>
<gene>
    <name evidence="2" type="ORF">FNV43_RR03304</name>
</gene>
<feature type="region of interest" description="Disordered" evidence="1">
    <location>
        <begin position="37"/>
        <end position="80"/>
    </location>
</feature>
<protein>
    <submittedName>
        <fullName evidence="2">Uncharacterized protein</fullName>
    </submittedName>
</protein>
<evidence type="ECO:0000313" key="3">
    <source>
        <dbReference type="Proteomes" id="UP000796880"/>
    </source>
</evidence>
<dbReference type="OrthoDB" id="1886726at2759"/>
<evidence type="ECO:0000313" key="2">
    <source>
        <dbReference type="EMBL" id="KAF3452871.1"/>
    </source>
</evidence>
<feature type="compositionally biased region" description="Basic residues" evidence="1">
    <location>
        <begin position="44"/>
        <end position="53"/>
    </location>
</feature>
<sequence length="103" mass="11543">MQSMFNLHGTFGLPLCVSGITHHDHLTFSLEMADHDRRREAMRKQRSGARKGVHANQEVGNQRNSERVVDDNSKGEVDEDPAGGLHDLSYWYTWCSACTAKAA</sequence>
<evidence type="ECO:0000256" key="1">
    <source>
        <dbReference type="SAM" id="MobiDB-lite"/>
    </source>
</evidence>
<dbReference type="EMBL" id="VOIH02000002">
    <property type="protein sequence ID" value="KAF3452871.1"/>
    <property type="molecule type" value="Genomic_DNA"/>
</dbReference>
<organism evidence="2 3">
    <name type="scientific">Rhamnella rubrinervis</name>
    <dbReference type="NCBI Taxonomy" id="2594499"/>
    <lineage>
        <taxon>Eukaryota</taxon>
        <taxon>Viridiplantae</taxon>
        <taxon>Streptophyta</taxon>
        <taxon>Embryophyta</taxon>
        <taxon>Tracheophyta</taxon>
        <taxon>Spermatophyta</taxon>
        <taxon>Magnoliopsida</taxon>
        <taxon>eudicotyledons</taxon>
        <taxon>Gunneridae</taxon>
        <taxon>Pentapetalae</taxon>
        <taxon>rosids</taxon>
        <taxon>fabids</taxon>
        <taxon>Rosales</taxon>
        <taxon>Rhamnaceae</taxon>
        <taxon>rhamnoid group</taxon>
        <taxon>Rhamneae</taxon>
        <taxon>Rhamnella</taxon>
    </lineage>
</organism>
<dbReference type="Proteomes" id="UP000796880">
    <property type="component" value="Unassembled WGS sequence"/>
</dbReference>